<dbReference type="InterPro" id="IPR036915">
    <property type="entry name" value="Cyclin-like_sf"/>
</dbReference>
<evidence type="ECO:0000256" key="10">
    <source>
        <dbReference type="SAM" id="MobiDB-lite"/>
    </source>
</evidence>
<reference evidence="13 14" key="1">
    <citation type="submission" date="2019-04" db="EMBL/GenBank/DDBJ databases">
        <title>An improved genome assembly and genetic linkage map for asparagus bean, Vigna unguiculata ssp. sesquipedialis.</title>
        <authorList>
            <person name="Xia Q."/>
            <person name="Zhang R."/>
            <person name="Dong Y."/>
        </authorList>
    </citation>
    <scope>NUCLEOTIDE SEQUENCE [LARGE SCALE GENOMIC DNA]</scope>
    <source>
        <tissue evidence="13">Leaf</tissue>
    </source>
</reference>
<keyword evidence="7" id="KW-0131">Cell cycle</keyword>
<evidence type="ECO:0000256" key="5">
    <source>
        <dbReference type="ARBA" id="ARBA00022776"/>
    </source>
</evidence>
<evidence type="ECO:0000256" key="7">
    <source>
        <dbReference type="ARBA" id="ARBA00023306"/>
    </source>
</evidence>
<feature type="region of interest" description="Disordered" evidence="10">
    <location>
        <begin position="72"/>
        <end position="145"/>
    </location>
</feature>
<dbReference type="AlphaFoldDB" id="A0A4D6MAG9"/>
<dbReference type="PANTHER" id="PTHR10177">
    <property type="entry name" value="CYCLINS"/>
    <property type="match status" value="1"/>
</dbReference>
<feature type="domain" description="Cyclin C-terminal" evidence="12">
    <location>
        <begin position="738"/>
        <end position="855"/>
    </location>
</feature>
<dbReference type="InterPro" id="IPR048258">
    <property type="entry name" value="Cyclins_cyclin-box"/>
</dbReference>
<comment type="subunit">
    <text evidence="3">Interacts with the CDC2 protein kinase to form a serine/threonine kinase holoenzyme complex also known as maturation promoting factor (MPF). The cyclin subunit imparts substrate specificity to the complex.</text>
</comment>
<keyword evidence="6 9" id="KW-0195">Cyclin</keyword>
<dbReference type="EMBL" id="CP039350">
    <property type="protein sequence ID" value="QCD97076.1"/>
    <property type="molecule type" value="Genomic_DNA"/>
</dbReference>
<feature type="domain" description="Cyclin-like" evidence="11">
    <location>
        <begin position="225"/>
        <end position="308"/>
    </location>
</feature>
<dbReference type="InterPro" id="IPR004367">
    <property type="entry name" value="Cyclin_C-dom"/>
</dbReference>
<keyword evidence="4" id="KW-0132">Cell division</keyword>
<organism evidence="13 14">
    <name type="scientific">Vigna unguiculata</name>
    <name type="common">Cowpea</name>
    <dbReference type="NCBI Taxonomy" id="3917"/>
    <lineage>
        <taxon>Eukaryota</taxon>
        <taxon>Viridiplantae</taxon>
        <taxon>Streptophyta</taxon>
        <taxon>Embryophyta</taxon>
        <taxon>Tracheophyta</taxon>
        <taxon>Spermatophyta</taxon>
        <taxon>Magnoliopsida</taxon>
        <taxon>eudicotyledons</taxon>
        <taxon>Gunneridae</taxon>
        <taxon>Pentapetalae</taxon>
        <taxon>rosids</taxon>
        <taxon>fabids</taxon>
        <taxon>Fabales</taxon>
        <taxon>Fabaceae</taxon>
        <taxon>Papilionoideae</taxon>
        <taxon>50 kb inversion clade</taxon>
        <taxon>NPAAA clade</taxon>
        <taxon>indigoferoid/millettioid clade</taxon>
        <taxon>Phaseoleae</taxon>
        <taxon>Vigna</taxon>
    </lineage>
</organism>
<protein>
    <recommendedName>
        <fullName evidence="8">B-like cyclin</fullName>
    </recommendedName>
</protein>
<keyword evidence="5" id="KW-0498">Mitosis</keyword>
<sequence>MASRTTVKQQGACEAVKGRKQQCAAKGRSRKVLGDIGNLANVEEVEVKPNRPITRSFGALLLAKAQAAAAAATDKNNKKRVSANVAGPPPVSNAVAATKRVVQKRGQKKGTVKPKPEKAIDKEAIPDKEIQKDKTGEGDDNSKKNSHAFTSVLTARSKAASGITDKPKEHIIDIDADDVDNELAAVEYIDDLYRFYKLVENENRPHDYIESQPEINERSRAILVNWLIEVNTKFGLSLETLYLTINIIDRFLSVKSIPRSEELQLVGISAMLMASKYEEIWAPEVASLVCLTTFTPEQILLMEKTILYQLEWTLTVPTPLVFLVRFIKATVPDQEMENMTHFLSELGLVNYATIMYCPSMISASAVFAARCTLNKTPLWNETLKLHTGYSQEQLMECARLLVSFHSMVGDEEELKTQRISQMASRAIVQQQAARGEAVIGGGKQQKKNGVADGKNRKALGDIGNLANVRGVVEVKPHRPITRSFGAQLLANAQAAAVVENNKRQACANVAGPAPIAVTKKVPKPVQKKVTVKPKPEEVIVIDEDSIDKEVQKDKKKEGDCKSKKNSQAFTSVLTARSKAACGITNKPKENIIDIDASDVDNELAAVEYIDDIYKFYKLVEHESRPHDYIHLQPEINEKMRAILVDWLIDVHSKFELSPETLYLTINIIDRFLAVKTVPRRELQLVGISAMLMASKYEEIWPPEVNDFVHLSDRAYTHEQILVMEKLILGKLEWTLTVPTPFVFLVRFIKASVPDQELENMTHFLSELGMMNYATLMYCPSMLAASAVFAARCTLNKTPFWNETLKLHTGYSQEQLMDCAKLLTSLHSCAGNEKLKVVYRKYSDPLKGAVAVLPPARYLLPEGSASQ</sequence>
<evidence type="ECO:0000313" key="13">
    <source>
        <dbReference type="EMBL" id="QCD97076.1"/>
    </source>
</evidence>
<feature type="domain" description="Cyclin-like" evidence="11">
    <location>
        <begin position="742"/>
        <end position="824"/>
    </location>
</feature>
<dbReference type="FunFam" id="1.10.472.10:FF:000032">
    <property type="entry name" value="G2/mitotic-specific cyclin-1"/>
    <property type="match status" value="2"/>
</dbReference>
<feature type="compositionally biased region" description="Basic residues" evidence="10">
    <location>
        <begin position="101"/>
        <end position="112"/>
    </location>
</feature>
<evidence type="ECO:0000313" key="14">
    <source>
        <dbReference type="Proteomes" id="UP000501690"/>
    </source>
</evidence>
<dbReference type="SMART" id="SM00385">
    <property type="entry name" value="CYCLIN"/>
    <property type="match status" value="4"/>
</dbReference>
<evidence type="ECO:0000256" key="3">
    <source>
        <dbReference type="ARBA" id="ARBA00011177"/>
    </source>
</evidence>
<dbReference type="InterPro" id="IPR013763">
    <property type="entry name" value="Cyclin-like_dom"/>
</dbReference>
<dbReference type="SMART" id="SM01332">
    <property type="entry name" value="Cyclin_C"/>
    <property type="match status" value="2"/>
</dbReference>
<dbReference type="InterPro" id="IPR039361">
    <property type="entry name" value="Cyclin"/>
</dbReference>
<evidence type="ECO:0000256" key="9">
    <source>
        <dbReference type="RuleBase" id="RU000383"/>
    </source>
</evidence>
<accession>A0A4D6MAG9</accession>
<evidence type="ECO:0000256" key="8">
    <source>
        <dbReference type="ARBA" id="ARBA00032263"/>
    </source>
</evidence>
<dbReference type="Proteomes" id="UP000501690">
    <property type="component" value="Linkage Group LG6"/>
</dbReference>
<evidence type="ECO:0000256" key="1">
    <source>
        <dbReference type="ARBA" id="ARBA00003222"/>
    </source>
</evidence>
<feature type="domain" description="Cyclin C-terminal" evidence="12">
    <location>
        <begin position="317"/>
        <end position="438"/>
    </location>
</feature>
<dbReference type="PROSITE" id="PS00292">
    <property type="entry name" value="CYCLINS"/>
    <property type="match status" value="2"/>
</dbReference>
<feature type="domain" description="Cyclin-like" evidence="11">
    <location>
        <begin position="321"/>
        <end position="403"/>
    </location>
</feature>
<dbReference type="Pfam" id="PF00134">
    <property type="entry name" value="Cyclin_N"/>
    <property type="match status" value="2"/>
</dbReference>
<dbReference type="FunFam" id="1.10.472.10:FF:000001">
    <property type="entry name" value="G2/mitotic-specific cyclin"/>
    <property type="match status" value="1"/>
</dbReference>
<evidence type="ECO:0000259" key="12">
    <source>
        <dbReference type="SMART" id="SM01332"/>
    </source>
</evidence>
<dbReference type="SUPFAM" id="SSF47954">
    <property type="entry name" value="Cyclin-like"/>
    <property type="match status" value="4"/>
</dbReference>
<evidence type="ECO:0000256" key="4">
    <source>
        <dbReference type="ARBA" id="ARBA00022618"/>
    </source>
</evidence>
<proteinExistence type="inferred from homology"/>
<evidence type="ECO:0000259" key="11">
    <source>
        <dbReference type="SMART" id="SM00385"/>
    </source>
</evidence>
<evidence type="ECO:0000256" key="6">
    <source>
        <dbReference type="ARBA" id="ARBA00023127"/>
    </source>
</evidence>
<dbReference type="CDD" id="cd20511">
    <property type="entry name" value="CYCLIN_AtCycB-like_rpt2"/>
    <property type="match status" value="1"/>
</dbReference>
<dbReference type="GO" id="GO:0051301">
    <property type="term" value="P:cell division"/>
    <property type="evidence" value="ECO:0007669"/>
    <property type="project" value="UniProtKB-KW"/>
</dbReference>
<comment type="function">
    <text evidence="1">Essential for the control of the cell cycle at the G2/M (mitosis) transition.</text>
</comment>
<comment type="similarity">
    <text evidence="2">Belongs to the cyclin family. Cyclin AB subfamily.</text>
</comment>
<dbReference type="CDD" id="cd20567">
    <property type="entry name" value="CYCLIN_AtCycB-like_rpt1"/>
    <property type="match status" value="1"/>
</dbReference>
<evidence type="ECO:0000256" key="2">
    <source>
        <dbReference type="ARBA" id="ARBA00006955"/>
    </source>
</evidence>
<dbReference type="GO" id="GO:0010332">
    <property type="term" value="P:response to gamma radiation"/>
    <property type="evidence" value="ECO:0007669"/>
    <property type="project" value="UniProtKB-ARBA"/>
</dbReference>
<dbReference type="Gene3D" id="1.10.472.10">
    <property type="entry name" value="Cyclin-like"/>
    <property type="match status" value="4"/>
</dbReference>
<dbReference type="Pfam" id="PF02984">
    <property type="entry name" value="Cyclin_C"/>
    <property type="match status" value="2"/>
</dbReference>
<name>A0A4D6MAG9_VIGUN</name>
<gene>
    <name evidence="13" type="ORF">DEO72_LG6g1786</name>
</gene>
<keyword evidence="14" id="KW-1185">Reference proteome</keyword>
<feature type="compositionally biased region" description="Basic and acidic residues" evidence="10">
    <location>
        <begin position="114"/>
        <end position="143"/>
    </location>
</feature>
<feature type="domain" description="Cyclin-like" evidence="11">
    <location>
        <begin position="645"/>
        <end position="729"/>
    </location>
</feature>
<dbReference type="InterPro" id="IPR006671">
    <property type="entry name" value="Cyclin_N"/>
</dbReference>